<evidence type="ECO:0000313" key="3">
    <source>
        <dbReference type="Proteomes" id="UP000199109"/>
    </source>
</evidence>
<dbReference type="EMBL" id="FNAO01000003">
    <property type="protein sequence ID" value="SDE16545.1"/>
    <property type="molecule type" value="Genomic_DNA"/>
</dbReference>
<organism evidence="2 3">
    <name type="scientific">Pricia antarctica</name>
    <dbReference type="NCBI Taxonomy" id="641691"/>
    <lineage>
        <taxon>Bacteria</taxon>
        <taxon>Pseudomonadati</taxon>
        <taxon>Bacteroidota</taxon>
        <taxon>Flavobacteriia</taxon>
        <taxon>Flavobacteriales</taxon>
        <taxon>Flavobacteriaceae</taxon>
        <taxon>Pricia</taxon>
    </lineage>
</organism>
<dbReference type="AlphaFoldDB" id="A0A1G7ARB6"/>
<reference evidence="2 3" key="1">
    <citation type="submission" date="2016-10" db="EMBL/GenBank/DDBJ databases">
        <authorList>
            <person name="de Groot N.N."/>
        </authorList>
    </citation>
    <scope>NUCLEOTIDE SEQUENCE [LARGE SCALE GENOMIC DNA]</scope>
    <source>
        <strain evidence="2 3">DSM 23421</strain>
    </source>
</reference>
<dbReference type="RefSeq" id="WP_175455276.1">
    <property type="nucleotide sequence ID" value="NZ_FNAO01000003.1"/>
</dbReference>
<keyword evidence="3" id="KW-1185">Reference proteome</keyword>
<sequence length="176" mass="20288">MIYLWLKSAKPALRHLSWTLEFNPKYKKLYKKQNKCQHNTSQGKIHTLFKYGCCGSEHPKGRYRKEQKRNPEENTQPKQGMPRMHFMEGNSFFIFPEIDPAILCSRLSQKIQSLVLETKFYNCAISRLMVMSTSTPKVGVSPPAPNSNRFTVPVSFNHSFNFLLGASVIMPLSFPL</sequence>
<evidence type="ECO:0000256" key="1">
    <source>
        <dbReference type="SAM" id="MobiDB-lite"/>
    </source>
</evidence>
<protein>
    <submittedName>
        <fullName evidence="2">Uncharacterized protein</fullName>
    </submittedName>
</protein>
<proteinExistence type="predicted"/>
<evidence type="ECO:0000313" key="2">
    <source>
        <dbReference type="EMBL" id="SDE16545.1"/>
    </source>
</evidence>
<accession>A0A1G7ARB6</accession>
<dbReference type="Proteomes" id="UP000199109">
    <property type="component" value="Unassembled WGS sequence"/>
</dbReference>
<feature type="region of interest" description="Disordered" evidence="1">
    <location>
        <begin position="61"/>
        <end position="81"/>
    </location>
</feature>
<name>A0A1G7ARB6_9FLAO</name>
<gene>
    <name evidence="2" type="ORF">SAMN05421636_103472</name>
</gene>